<accession>R0LM32</accession>
<dbReference type="Proteomes" id="UP000296049">
    <property type="component" value="Unassembled WGS sequence"/>
</dbReference>
<gene>
    <name evidence="1" type="ORF">Anapl_06705</name>
</gene>
<dbReference type="EMBL" id="KB742582">
    <property type="protein sequence ID" value="EOB06769.1"/>
    <property type="molecule type" value="Genomic_DNA"/>
</dbReference>
<protein>
    <submittedName>
        <fullName evidence="1">Uncharacterized protein</fullName>
    </submittedName>
</protein>
<name>R0LM32_ANAPL</name>
<keyword evidence="2" id="KW-1185">Reference proteome</keyword>
<reference evidence="2" key="1">
    <citation type="journal article" date="2013" name="Nat. Genet.">
        <title>The duck genome and transcriptome provide insight into an avian influenza virus reservoir species.</title>
        <authorList>
            <person name="Huang Y."/>
            <person name="Li Y."/>
            <person name="Burt D.W."/>
            <person name="Chen H."/>
            <person name="Zhang Y."/>
            <person name="Qian W."/>
            <person name="Kim H."/>
            <person name="Gan S."/>
            <person name="Zhao Y."/>
            <person name="Li J."/>
            <person name="Yi K."/>
            <person name="Feng H."/>
            <person name="Zhu P."/>
            <person name="Li B."/>
            <person name="Liu Q."/>
            <person name="Fairley S."/>
            <person name="Magor K.E."/>
            <person name="Du Z."/>
            <person name="Hu X."/>
            <person name="Goodman L."/>
            <person name="Tafer H."/>
            <person name="Vignal A."/>
            <person name="Lee T."/>
            <person name="Kim K.W."/>
            <person name="Sheng Z."/>
            <person name="An Y."/>
            <person name="Searle S."/>
            <person name="Herrero J."/>
            <person name="Groenen M.A."/>
            <person name="Crooijmans R.P."/>
            <person name="Faraut T."/>
            <person name="Cai Q."/>
            <person name="Webster R.G."/>
            <person name="Aldridge J.R."/>
            <person name="Warren W.C."/>
            <person name="Bartschat S."/>
            <person name="Kehr S."/>
            <person name="Marz M."/>
            <person name="Stadler P.F."/>
            <person name="Smith J."/>
            <person name="Kraus R.H."/>
            <person name="Zhao Y."/>
            <person name="Ren L."/>
            <person name="Fei J."/>
            <person name="Morisson M."/>
            <person name="Kaiser P."/>
            <person name="Griffin D.K."/>
            <person name="Rao M."/>
            <person name="Pitel F."/>
            <person name="Wang J."/>
            <person name="Li N."/>
        </authorList>
    </citation>
    <scope>NUCLEOTIDE SEQUENCE [LARGE SCALE GENOMIC DNA]</scope>
</reference>
<organism evidence="1 2">
    <name type="scientific">Anas platyrhynchos</name>
    <name type="common">Mallard</name>
    <name type="synonym">Anas boschas</name>
    <dbReference type="NCBI Taxonomy" id="8839"/>
    <lineage>
        <taxon>Eukaryota</taxon>
        <taxon>Metazoa</taxon>
        <taxon>Chordata</taxon>
        <taxon>Craniata</taxon>
        <taxon>Vertebrata</taxon>
        <taxon>Euteleostomi</taxon>
        <taxon>Archelosauria</taxon>
        <taxon>Archosauria</taxon>
        <taxon>Dinosauria</taxon>
        <taxon>Saurischia</taxon>
        <taxon>Theropoda</taxon>
        <taxon>Coelurosauria</taxon>
        <taxon>Aves</taxon>
        <taxon>Neognathae</taxon>
        <taxon>Galloanserae</taxon>
        <taxon>Anseriformes</taxon>
        <taxon>Anatidae</taxon>
        <taxon>Anatinae</taxon>
        <taxon>Anas</taxon>
    </lineage>
</organism>
<proteinExistence type="predicted"/>
<evidence type="ECO:0000313" key="2">
    <source>
        <dbReference type="Proteomes" id="UP000296049"/>
    </source>
</evidence>
<dbReference type="AlphaFoldDB" id="R0LM32"/>
<sequence length="223" mass="24763">MRQGEGVDQGALVDDLHRWPWDQQHTSASKKHSVDVSRCKIVVLLLRMDEELNPVYGVVLQSEVLFRTKRSNTKRPVLRPPPDHLLATGEDQCPTGSHQRLHLWPPDMAAAKISSILGQISYGEESKAFGLWVSYFGVKLTILTISEALLQGAAGSSRVKRPASHGRPAKGEDLQADQADLAGAQKFRIKVNVVKENTDKKKLKFKSGPTQEVFVFLCNVKTD</sequence>
<evidence type="ECO:0000313" key="1">
    <source>
        <dbReference type="EMBL" id="EOB06769.1"/>
    </source>
</evidence>